<organism evidence="1 2">
    <name type="scientific">Sporofaciens musculi</name>
    <dbReference type="NCBI Taxonomy" id="2681861"/>
    <lineage>
        <taxon>Bacteria</taxon>
        <taxon>Bacillati</taxon>
        <taxon>Bacillota</taxon>
        <taxon>Clostridia</taxon>
        <taxon>Lachnospirales</taxon>
        <taxon>Lachnospiraceae</taxon>
        <taxon>Sporofaciens</taxon>
    </lineage>
</organism>
<name>A0A7X3MM97_9FIRM</name>
<proteinExistence type="predicted"/>
<evidence type="ECO:0000313" key="2">
    <source>
        <dbReference type="Proteomes" id="UP000460412"/>
    </source>
</evidence>
<protein>
    <submittedName>
        <fullName evidence="1">Uncharacterized protein</fullName>
    </submittedName>
</protein>
<sequence>MYKYVEVVHFKDSEVIDYFMELQKEDIDAALLYLSQWDYGENDTQKILIRQEVFDGLLYVKCLESNKYLALWQIGIEGITLYRKVTCKSA</sequence>
<dbReference type="EMBL" id="WUQX01000003">
    <property type="protein sequence ID" value="MXP79066.1"/>
    <property type="molecule type" value="Genomic_DNA"/>
</dbReference>
<accession>A0A7X3MM97</accession>
<geneLocation type="plasmid" evidence="1">
    <name>unnamed</name>
</geneLocation>
<gene>
    <name evidence="1" type="ORF">GN277_28305</name>
</gene>
<comment type="caution">
    <text evidence="1">The sequence shown here is derived from an EMBL/GenBank/DDBJ whole genome shotgun (WGS) entry which is preliminary data.</text>
</comment>
<dbReference type="AlphaFoldDB" id="A0A7X3MM97"/>
<dbReference type="Proteomes" id="UP000460412">
    <property type="component" value="Unassembled WGS sequence"/>
</dbReference>
<keyword evidence="1" id="KW-0614">Plasmid</keyword>
<keyword evidence="2" id="KW-1185">Reference proteome</keyword>
<evidence type="ECO:0000313" key="1">
    <source>
        <dbReference type="EMBL" id="MXP79066.1"/>
    </source>
</evidence>
<reference evidence="1 2" key="1">
    <citation type="submission" date="2019-12" db="EMBL/GenBank/DDBJ databases">
        <title>Sporaefaciens musculi gen. nov., sp. nov., a novel bacterium isolated from the caecum of an obese mouse.</title>
        <authorList>
            <person name="Rasmussen T.S."/>
            <person name="Streidl T."/>
            <person name="Hitch T.C.A."/>
            <person name="Wortmann E."/>
            <person name="Deptula P."/>
            <person name="Hansen M."/>
            <person name="Nielsen D.S."/>
            <person name="Clavel T."/>
            <person name="Vogensen F.K."/>
        </authorList>
    </citation>
    <scope>NUCLEOTIDE SEQUENCE [LARGE SCALE GENOMIC DNA]</scope>
    <source>
        <strain evidence="1 2">WCA-9-b2</strain>
        <plasmid evidence="1">unnamed</plasmid>
    </source>
</reference>